<dbReference type="Pfam" id="PF01391">
    <property type="entry name" value="Collagen"/>
    <property type="match status" value="1"/>
</dbReference>
<reference evidence="2" key="1">
    <citation type="submission" date="2021-01" db="EMBL/GenBank/DDBJ databases">
        <authorList>
            <person name="Corre E."/>
            <person name="Pelletier E."/>
            <person name="Niang G."/>
            <person name="Scheremetjew M."/>
            <person name="Finn R."/>
            <person name="Kale V."/>
            <person name="Holt S."/>
            <person name="Cochrane G."/>
            <person name="Meng A."/>
            <person name="Brown T."/>
            <person name="Cohen L."/>
        </authorList>
    </citation>
    <scope>NUCLEOTIDE SEQUENCE</scope>
    <source>
        <strain evidence="2">CCMP441</strain>
    </source>
</reference>
<proteinExistence type="predicted"/>
<evidence type="ECO:0000313" key="2">
    <source>
        <dbReference type="EMBL" id="CAD8757223.1"/>
    </source>
</evidence>
<feature type="compositionally biased region" description="Low complexity" evidence="1">
    <location>
        <begin position="250"/>
        <end position="262"/>
    </location>
</feature>
<protein>
    <submittedName>
        <fullName evidence="2">Uncharacterized protein</fullName>
    </submittedName>
</protein>
<evidence type="ECO:0000256" key="1">
    <source>
        <dbReference type="SAM" id="MobiDB-lite"/>
    </source>
</evidence>
<dbReference type="EMBL" id="HBFK01039149">
    <property type="protein sequence ID" value="CAD8757223.1"/>
    <property type="molecule type" value="Transcribed_RNA"/>
</dbReference>
<feature type="region of interest" description="Disordered" evidence="1">
    <location>
        <begin position="174"/>
        <end position="293"/>
    </location>
</feature>
<accession>A0A6T8PBW1</accession>
<name>A0A6T8PBW1_HEMAN</name>
<dbReference type="InterPro" id="IPR050938">
    <property type="entry name" value="Collagen_Structural_Proteins"/>
</dbReference>
<dbReference type="InterPro" id="IPR008160">
    <property type="entry name" value="Collagen"/>
</dbReference>
<sequence>MGKFHGRRELLQLVALIAGAALLSVALLSTFYEYQYARPFRTMLWQVGEDGELSGSAQGVASPTSPVDGVIATSGLSQAHTQMLAAVGPTRARLFTMLGCECQDISDVWSSSKSTWGNYQPKCCSKAGARHSMDNVLAKELAMSKEDLAKVRSAFTAAKGKLVKKLSVVVDAVTMKDEGRPGPPGPQGRKGPQGYTGAPGPQGKRGPPGVIGPTGSIGHPGQKGYRGKTGERGPKGKDGYVGVPGPPGFVGPQGPRGDVGAMGPPGPKGPVGMKGNEGPAGRPGDPGRNGHKGPKGIFLKVYGYNPKTPCNHMVNAWHDVYLDRHNIACKRWGNEFLGGWRMQTGHCHHWSQARFVYTCVSPAKWVKCADEGGTCKCKGPNGSNGMVRFGKDGFFTYGRRTSGRAGTLHCGRGSFPHHIDPLPGQKKYCECAADGHRGSGMARCTGMRYTSCQHIGNSIAYMDRQRVDCPGNMGLTQMKATTHGCHPGHMRYRYQCCQPAKGFTGCRHRYTQCDWFGHRPMQYLDRHHVFCHYPNEVMTAWNVGTWWCGWGNNRMRVQYRCCSINHMAWD</sequence>
<feature type="compositionally biased region" description="Basic and acidic residues" evidence="1">
    <location>
        <begin position="228"/>
        <end position="238"/>
    </location>
</feature>
<dbReference type="AlphaFoldDB" id="A0A6T8PBW1"/>
<organism evidence="2">
    <name type="scientific">Hemiselmis andersenii</name>
    <name type="common">Cryptophyte alga</name>
    <dbReference type="NCBI Taxonomy" id="464988"/>
    <lineage>
        <taxon>Eukaryota</taxon>
        <taxon>Cryptophyceae</taxon>
        <taxon>Cryptomonadales</taxon>
        <taxon>Hemiselmidaceae</taxon>
        <taxon>Hemiselmis</taxon>
    </lineage>
</organism>
<dbReference type="PANTHER" id="PTHR37456:SF5">
    <property type="entry name" value="COLLAGEN TYPE XIII ALPHA 1 CHAIN"/>
    <property type="match status" value="1"/>
</dbReference>
<gene>
    <name evidence="2" type="ORF">HAND1043_LOCUS23735</name>
</gene>
<dbReference type="PANTHER" id="PTHR37456">
    <property type="entry name" value="SI:CH211-266K2.1"/>
    <property type="match status" value="1"/>
</dbReference>